<sequence>MGPYCRYCHSSDHALMNCDKENTRISCFNCNILGHLDKDCPHRNGPDSLGSLHKKARKVPNSSNMSPIIQVMSNQPSVVQKLHSVSSMFDGNNARGILELLRLAN</sequence>
<keyword evidence="1" id="KW-0863">Zinc-finger</keyword>
<evidence type="ECO:0000313" key="3">
    <source>
        <dbReference type="EMBL" id="EIE78221.1"/>
    </source>
</evidence>
<evidence type="ECO:0000313" key="4">
    <source>
        <dbReference type="Proteomes" id="UP000009138"/>
    </source>
</evidence>
<dbReference type="AlphaFoldDB" id="I1BPU1"/>
<dbReference type="InterPro" id="IPR001878">
    <property type="entry name" value="Znf_CCHC"/>
</dbReference>
<dbReference type="PROSITE" id="PS50158">
    <property type="entry name" value="ZF_CCHC"/>
    <property type="match status" value="1"/>
</dbReference>
<protein>
    <recommendedName>
        <fullName evidence="2">CCHC-type domain-containing protein</fullName>
    </recommendedName>
</protein>
<dbReference type="GO" id="GO:0003676">
    <property type="term" value="F:nucleic acid binding"/>
    <property type="evidence" value="ECO:0007669"/>
    <property type="project" value="InterPro"/>
</dbReference>
<dbReference type="SUPFAM" id="SSF57756">
    <property type="entry name" value="Retrovirus zinc finger-like domains"/>
    <property type="match status" value="1"/>
</dbReference>
<keyword evidence="1" id="KW-0862">Zinc</keyword>
<dbReference type="InParanoid" id="I1BPU1"/>
<dbReference type="GO" id="GO:0008270">
    <property type="term" value="F:zinc ion binding"/>
    <property type="evidence" value="ECO:0007669"/>
    <property type="project" value="UniProtKB-KW"/>
</dbReference>
<name>I1BPU1_RHIO9</name>
<dbReference type="Proteomes" id="UP000009138">
    <property type="component" value="Unassembled WGS sequence"/>
</dbReference>
<proteinExistence type="predicted"/>
<evidence type="ECO:0000256" key="1">
    <source>
        <dbReference type="PROSITE-ProRule" id="PRU00047"/>
    </source>
</evidence>
<dbReference type="GeneID" id="93609897"/>
<dbReference type="OrthoDB" id="2287232at2759"/>
<dbReference type="EMBL" id="CH476733">
    <property type="protein sequence ID" value="EIE78221.1"/>
    <property type="molecule type" value="Genomic_DNA"/>
</dbReference>
<dbReference type="Gene3D" id="4.10.60.10">
    <property type="entry name" value="Zinc finger, CCHC-type"/>
    <property type="match status" value="1"/>
</dbReference>
<evidence type="ECO:0000259" key="2">
    <source>
        <dbReference type="PROSITE" id="PS50158"/>
    </source>
</evidence>
<dbReference type="SMART" id="SM00343">
    <property type="entry name" value="ZnF_C2HC"/>
    <property type="match status" value="2"/>
</dbReference>
<dbReference type="InterPro" id="IPR036875">
    <property type="entry name" value="Znf_CCHC_sf"/>
</dbReference>
<accession>I1BPU1</accession>
<dbReference type="Pfam" id="PF00098">
    <property type="entry name" value="zf-CCHC"/>
    <property type="match status" value="1"/>
</dbReference>
<keyword evidence="4" id="KW-1185">Reference proteome</keyword>
<feature type="domain" description="CCHC-type" evidence="2">
    <location>
        <begin position="27"/>
        <end position="41"/>
    </location>
</feature>
<dbReference type="VEuPathDB" id="FungiDB:RO3G_02925"/>
<reference evidence="3 4" key="1">
    <citation type="journal article" date="2009" name="PLoS Genet.">
        <title>Genomic analysis of the basal lineage fungus Rhizopus oryzae reveals a whole-genome duplication.</title>
        <authorList>
            <person name="Ma L.-J."/>
            <person name="Ibrahim A.S."/>
            <person name="Skory C."/>
            <person name="Grabherr M.G."/>
            <person name="Burger G."/>
            <person name="Butler M."/>
            <person name="Elias M."/>
            <person name="Idnurm A."/>
            <person name="Lang B.F."/>
            <person name="Sone T."/>
            <person name="Abe A."/>
            <person name="Calvo S.E."/>
            <person name="Corrochano L.M."/>
            <person name="Engels R."/>
            <person name="Fu J."/>
            <person name="Hansberg W."/>
            <person name="Kim J.-M."/>
            <person name="Kodira C.D."/>
            <person name="Koehrsen M.J."/>
            <person name="Liu B."/>
            <person name="Miranda-Saavedra D."/>
            <person name="O'Leary S."/>
            <person name="Ortiz-Castellanos L."/>
            <person name="Poulter R."/>
            <person name="Rodriguez-Romero J."/>
            <person name="Ruiz-Herrera J."/>
            <person name="Shen Y.-Q."/>
            <person name="Zeng Q."/>
            <person name="Galagan J."/>
            <person name="Birren B.W."/>
            <person name="Cuomo C.A."/>
            <person name="Wickes B.L."/>
        </authorList>
    </citation>
    <scope>NUCLEOTIDE SEQUENCE [LARGE SCALE GENOMIC DNA]</scope>
    <source>
        <strain evidence="4">RA 99-880 / ATCC MYA-4621 / FGSC 9543 / NRRL 43880</strain>
    </source>
</reference>
<gene>
    <name evidence="3" type="ORF">RO3G_02925</name>
</gene>
<keyword evidence="1" id="KW-0479">Metal-binding</keyword>
<organism evidence="3 4">
    <name type="scientific">Rhizopus delemar (strain RA 99-880 / ATCC MYA-4621 / FGSC 9543 / NRRL 43880)</name>
    <name type="common">Mucormycosis agent</name>
    <name type="synonym">Rhizopus arrhizus var. delemar</name>
    <dbReference type="NCBI Taxonomy" id="246409"/>
    <lineage>
        <taxon>Eukaryota</taxon>
        <taxon>Fungi</taxon>
        <taxon>Fungi incertae sedis</taxon>
        <taxon>Mucoromycota</taxon>
        <taxon>Mucoromycotina</taxon>
        <taxon>Mucoromycetes</taxon>
        <taxon>Mucorales</taxon>
        <taxon>Mucorineae</taxon>
        <taxon>Rhizopodaceae</taxon>
        <taxon>Rhizopus</taxon>
    </lineage>
</organism>
<dbReference type="RefSeq" id="XP_067513617.1">
    <property type="nucleotide sequence ID" value="XM_067657516.1"/>
</dbReference>